<dbReference type="EC" id="2.1.1.187" evidence="3"/>
<dbReference type="AlphaFoldDB" id="K6YZH7"/>
<dbReference type="GO" id="GO:0052911">
    <property type="term" value="F:23S rRNA (guanine(745)-N(1))-methyltransferase activity"/>
    <property type="evidence" value="ECO:0007669"/>
    <property type="project" value="UniProtKB-EC"/>
</dbReference>
<feature type="binding site" evidence="1">
    <location>
        <position position="163"/>
    </location>
    <ligand>
        <name>S-adenosyl-L-methionine</name>
        <dbReference type="ChEBI" id="CHEBI:59789"/>
    </ligand>
</feature>
<dbReference type="STRING" id="493475.GARC_5228"/>
<dbReference type="InterPro" id="IPR016718">
    <property type="entry name" value="rRNA_m1G-MeTrfase_A_prd"/>
</dbReference>
<proteinExistence type="predicted"/>
<dbReference type="PANTHER" id="PTHR43460:SF1">
    <property type="entry name" value="METHYLTRANSFERASE TYPE 11 DOMAIN-CONTAINING PROTEIN"/>
    <property type="match status" value="1"/>
</dbReference>
<name>K6YZH7_9ALTE</name>
<dbReference type="PIRSF" id="PIRSF018249">
    <property type="entry name" value="MyrA_prd"/>
    <property type="match status" value="1"/>
</dbReference>
<accession>K6YZH7</accession>
<dbReference type="InterPro" id="IPR025714">
    <property type="entry name" value="Methyltranfer_dom"/>
</dbReference>
<dbReference type="InterPro" id="IPR029063">
    <property type="entry name" value="SAM-dependent_MTases_sf"/>
</dbReference>
<keyword evidence="3" id="KW-0489">Methyltransferase</keyword>
<dbReference type="Pfam" id="PF13847">
    <property type="entry name" value="Methyltransf_31"/>
    <property type="match status" value="1"/>
</dbReference>
<sequence length="248" mass="28140">MAKEGYVNLLLAQHKNSKQPGDNKQMVNGRRAFLEQGHYQPLADAISEIFKRHLTTLADQTEVSFFDAGCGEGYYMDQVSQSSNQVDIKIGFSGLDISKFAVQKAAKKYPKNHFAVASTFQLPLENNSQDTVLQIFAPSSELEIHRVLKSTGIWITVNPAANHLYEFKQALYDNPTEHKAEQLTPDGFSLAEQLNVSFVMQLTEPDQRENLLMMTPYYWSATAEKKQKLVDNLQQFTTDFDVCVYNKQ</sequence>
<feature type="domain" description="Methyltransferase" evidence="2">
    <location>
        <begin position="63"/>
        <end position="179"/>
    </location>
</feature>
<comment type="caution">
    <text evidence="3">The sequence shown here is derived from an EMBL/GenBank/DDBJ whole genome shotgun (WGS) entry which is preliminary data.</text>
</comment>
<reference evidence="3 4" key="1">
    <citation type="journal article" date="2017" name="Antonie Van Leeuwenhoek">
        <title>Rhizobium rhizosphaerae sp. nov., a novel species isolated from rice rhizosphere.</title>
        <authorList>
            <person name="Zhao J.J."/>
            <person name="Zhang J."/>
            <person name="Zhang R.J."/>
            <person name="Zhang C.W."/>
            <person name="Yin H.Q."/>
            <person name="Zhang X.X."/>
        </authorList>
    </citation>
    <scope>NUCLEOTIDE SEQUENCE [LARGE SCALE GENOMIC DNA]</scope>
    <source>
        <strain evidence="3 4">BSs20135</strain>
    </source>
</reference>
<organism evidence="3 4">
    <name type="scientific">Paraglaciecola arctica BSs20135</name>
    <dbReference type="NCBI Taxonomy" id="493475"/>
    <lineage>
        <taxon>Bacteria</taxon>
        <taxon>Pseudomonadati</taxon>
        <taxon>Pseudomonadota</taxon>
        <taxon>Gammaproteobacteria</taxon>
        <taxon>Alteromonadales</taxon>
        <taxon>Alteromonadaceae</taxon>
        <taxon>Paraglaciecola</taxon>
    </lineage>
</organism>
<dbReference type="PANTHER" id="PTHR43460">
    <property type="entry name" value="METHYLTRANSFERASE"/>
    <property type="match status" value="1"/>
</dbReference>
<dbReference type="eggNOG" id="COG0500">
    <property type="taxonomic scope" value="Bacteria"/>
</dbReference>
<evidence type="ECO:0000259" key="2">
    <source>
        <dbReference type="Pfam" id="PF13847"/>
    </source>
</evidence>
<keyword evidence="4" id="KW-1185">Reference proteome</keyword>
<dbReference type="Proteomes" id="UP000006327">
    <property type="component" value="Unassembled WGS sequence"/>
</dbReference>
<gene>
    <name evidence="3" type="primary">rlmA</name>
    <name evidence="3" type="ORF">GARC_5228</name>
</gene>
<dbReference type="SUPFAM" id="SSF53335">
    <property type="entry name" value="S-adenosyl-L-methionine-dependent methyltransferases"/>
    <property type="match status" value="1"/>
</dbReference>
<protein>
    <submittedName>
        <fullName evidence="3">23S rRNA (Guanine745-N1)-methyltransferase</fullName>
        <ecNumber evidence="3">2.1.1.187</ecNumber>
    </submittedName>
</protein>
<dbReference type="EMBL" id="BAEO01000068">
    <property type="protein sequence ID" value="GAC22163.1"/>
    <property type="molecule type" value="Genomic_DNA"/>
</dbReference>
<keyword evidence="1" id="KW-0949">S-adenosyl-L-methionine</keyword>
<evidence type="ECO:0000313" key="3">
    <source>
        <dbReference type="EMBL" id="GAC22163.1"/>
    </source>
</evidence>
<keyword evidence="3" id="KW-0808">Transferase</keyword>
<evidence type="ECO:0000313" key="4">
    <source>
        <dbReference type="Proteomes" id="UP000006327"/>
    </source>
</evidence>
<feature type="binding site" evidence="1">
    <location>
        <position position="39"/>
    </location>
    <ligand>
        <name>S-adenosyl-L-methionine</name>
        <dbReference type="ChEBI" id="CHEBI:59789"/>
    </ligand>
</feature>
<feature type="binding site" evidence="1">
    <location>
        <begin position="72"/>
        <end position="73"/>
    </location>
    <ligand>
        <name>S-adenosyl-L-methionine</name>
        <dbReference type="ChEBI" id="CHEBI:59789"/>
    </ligand>
</feature>
<evidence type="ECO:0000256" key="1">
    <source>
        <dbReference type="PIRSR" id="PIRSR018249-2"/>
    </source>
</evidence>
<dbReference type="Gene3D" id="3.40.50.150">
    <property type="entry name" value="Vaccinia Virus protein VP39"/>
    <property type="match status" value="1"/>
</dbReference>
<dbReference type="InterPro" id="IPR052939">
    <property type="entry name" value="23S_rRNA_MeTrnsfrase_RlmA"/>
</dbReference>